<name>A0A662ZGG2_9GAMM</name>
<dbReference type="OrthoDB" id="9815354at2"/>
<evidence type="ECO:0008006" key="3">
    <source>
        <dbReference type="Google" id="ProtNLM"/>
    </source>
</evidence>
<accession>A0A662ZGG2</accession>
<dbReference type="AlphaFoldDB" id="A0A662ZGG2"/>
<keyword evidence="2" id="KW-1185">Reference proteome</keyword>
<gene>
    <name evidence="1" type="ORF">SAMN04487865_10972</name>
</gene>
<evidence type="ECO:0000313" key="1">
    <source>
        <dbReference type="EMBL" id="SFK51834.1"/>
    </source>
</evidence>
<reference evidence="1 2" key="1">
    <citation type="submission" date="2016-10" db="EMBL/GenBank/DDBJ databases">
        <authorList>
            <person name="Varghese N."/>
            <person name="Submissions S."/>
        </authorList>
    </citation>
    <scope>NUCLEOTIDE SEQUENCE [LARGE SCALE GENOMIC DNA]</scope>
    <source>
        <strain evidence="1 2">22B</strain>
    </source>
</reference>
<proteinExistence type="predicted"/>
<dbReference type="EMBL" id="FOSF01000097">
    <property type="protein sequence ID" value="SFK51834.1"/>
    <property type="molecule type" value="Genomic_DNA"/>
</dbReference>
<dbReference type="Proteomes" id="UP000243374">
    <property type="component" value="Unassembled WGS sequence"/>
</dbReference>
<protein>
    <recommendedName>
        <fullName evidence="3">Transposase</fullName>
    </recommendedName>
</protein>
<dbReference type="RefSeq" id="WP_074841846.1">
    <property type="nucleotide sequence ID" value="NZ_CP047056.1"/>
</dbReference>
<evidence type="ECO:0000313" key="2">
    <source>
        <dbReference type="Proteomes" id="UP000243374"/>
    </source>
</evidence>
<organism evidence="1 2">
    <name type="scientific">Succinivibrio dextrinosolvens</name>
    <dbReference type="NCBI Taxonomy" id="83771"/>
    <lineage>
        <taxon>Bacteria</taxon>
        <taxon>Pseudomonadati</taxon>
        <taxon>Pseudomonadota</taxon>
        <taxon>Gammaproteobacteria</taxon>
        <taxon>Aeromonadales</taxon>
        <taxon>Succinivibrionaceae</taxon>
        <taxon>Succinivibrio</taxon>
    </lineage>
</organism>
<sequence>MSIAHNKNKRMAVFHALHQSAIGIDVHSNLIVAVFQRGVFGNKVVEGDTWSGTESKPELVKFAEWCKSKDPEVLIMESTGVYWQSLYEALEDIGFTNALRSNKNTESIKFNSGLFCNRANIF</sequence>